<proteinExistence type="predicted"/>
<dbReference type="AlphaFoldDB" id="A0A0A9FMT0"/>
<evidence type="ECO:0000313" key="1">
    <source>
        <dbReference type="EMBL" id="JAE09598.1"/>
    </source>
</evidence>
<protein>
    <submittedName>
        <fullName evidence="1">Uncharacterized protein</fullName>
    </submittedName>
</protein>
<reference evidence="1" key="1">
    <citation type="submission" date="2014-09" db="EMBL/GenBank/DDBJ databases">
        <authorList>
            <person name="Magalhaes I.L.F."/>
            <person name="Oliveira U."/>
            <person name="Santos F.R."/>
            <person name="Vidigal T.H.D.A."/>
            <person name="Brescovit A.D."/>
            <person name="Santos A.J."/>
        </authorList>
    </citation>
    <scope>NUCLEOTIDE SEQUENCE</scope>
    <source>
        <tissue evidence="1">Shoot tissue taken approximately 20 cm above the soil surface</tissue>
    </source>
</reference>
<sequence length="41" mass="4966">MLSVSKNEIFQYHNIKYIYSIFCNRQYVKAIYHGTYLCICP</sequence>
<reference evidence="1" key="2">
    <citation type="journal article" date="2015" name="Data Brief">
        <title>Shoot transcriptome of the giant reed, Arundo donax.</title>
        <authorList>
            <person name="Barrero R.A."/>
            <person name="Guerrero F.D."/>
            <person name="Moolhuijzen P."/>
            <person name="Goolsby J.A."/>
            <person name="Tidwell J."/>
            <person name="Bellgard S.E."/>
            <person name="Bellgard M.I."/>
        </authorList>
    </citation>
    <scope>NUCLEOTIDE SEQUENCE</scope>
    <source>
        <tissue evidence="1">Shoot tissue taken approximately 20 cm above the soil surface</tissue>
    </source>
</reference>
<name>A0A0A9FMT0_ARUDO</name>
<accession>A0A0A9FMT0</accession>
<dbReference type="EMBL" id="GBRH01188298">
    <property type="protein sequence ID" value="JAE09598.1"/>
    <property type="molecule type" value="Transcribed_RNA"/>
</dbReference>
<organism evidence="1">
    <name type="scientific">Arundo donax</name>
    <name type="common">Giant reed</name>
    <name type="synonym">Donax arundinaceus</name>
    <dbReference type="NCBI Taxonomy" id="35708"/>
    <lineage>
        <taxon>Eukaryota</taxon>
        <taxon>Viridiplantae</taxon>
        <taxon>Streptophyta</taxon>
        <taxon>Embryophyta</taxon>
        <taxon>Tracheophyta</taxon>
        <taxon>Spermatophyta</taxon>
        <taxon>Magnoliopsida</taxon>
        <taxon>Liliopsida</taxon>
        <taxon>Poales</taxon>
        <taxon>Poaceae</taxon>
        <taxon>PACMAD clade</taxon>
        <taxon>Arundinoideae</taxon>
        <taxon>Arundineae</taxon>
        <taxon>Arundo</taxon>
    </lineage>
</organism>